<dbReference type="Proteomes" id="UP000250235">
    <property type="component" value="Unassembled WGS sequence"/>
</dbReference>
<evidence type="ECO:0000256" key="1">
    <source>
        <dbReference type="SAM" id="SignalP"/>
    </source>
</evidence>
<dbReference type="EMBL" id="KV002077">
    <property type="protein sequence ID" value="KZV38156.1"/>
    <property type="molecule type" value="Genomic_DNA"/>
</dbReference>
<keyword evidence="3" id="KW-1185">Reference proteome</keyword>
<protein>
    <submittedName>
        <fullName evidence="2">Uncharacterized protein</fullName>
    </submittedName>
</protein>
<evidence type="ECO:0000313" key="3">
    <source>
        <dbReference type="Proteomes" id="UP000250235"/>
    </source>
</evidence>
<feature type="chain" id="PRO_5016288616" evidence="1">
    <location>
        <begin position="31"/>
        <end position="70"/>
    </location>
</feature>
<keyword evidence="1" id="KW-0732">Signal</keyword>
<name>A0A2Z7BV43_9LAMI</name>
<feature type="signal peptide" evidence="1">
    <location>
        <begin position="1"/>
        <end position="30"/>
    </location>
</feature>
<reference evidence="2 3" key="1">
    <citation type="journal article" date="2015" name="Proc. Natl. Acad. Sci. U.S.A.">
        <title>The resurrection genome of Boea hygrometrica: A blueprint for survival of dehydration.</title>
        <authorList>
            <person name="Xiao L."/>
            <person name="Yang G."/>
            <person name="Zhang L."/>
            <person name="Yang X."/>
            <person name="Zhao S."/>
            <person name="Ji Z."/>
            <person name="Zhou Q."/>
            <person name="Hu M."/>
            <person name="Wang Y."/>
            <person name="Chen M."/>
            <person name="Xu Y."/>
            <person name="Jin H."/>
            <person name="Xiao X."/>
            <person name="Hu G."/>
            <person name="Bao F."/>
            <person name="Hu Y."/>
            <person name="Wan P."/>
            <person name="Li L."/>
            <person name="Deng X."/>
            <person name="Kuang T."/>
            <person name="Xiang C."/>
            <person name="Zhu J.K."/>
            <person name="Oliver M.J."/>
            <person name="He Y."/>
        </authorList>
    </citation>
    <scope>NUCLEOTIDE SEQUENCE [LARGE SCALE GENOMIC DNA]</scope>
    <source>
        <strain evidence="3">cv. XS01</strain>
    </source>
</reference>
<proteinExistence type="predicted"/>
<accession>A0A2Z7BV43</accession>
<evidence type="ECO:0000313" key="2">
    <source>
        <dbReference type="EMBL" id="KZV38156.1"/>
    </source>
</evidence>
<organism evidence="2 3">
    <name type="scientific">Dorcoceras hygrometricum</name>
    <dbReference type="NCBI Taxonomy" id="472368"/>
    <lineage>
        <taxon>Eukaryota</taxon>
        <taxon>Viridiplantae</taxon>
        <taxon>Streptophyta</taxon>
        <taxon>Embryophyta</taxon>
        <taxon>Tracheophyta</taxon>
        <taxon>Spermatophyta</taxon>
        <taxon>Magnoliopsida</taxon>
        <taxon>eudicotyledons</taxon>
        <taxon>Gunneridae</taxon>
        <taxon>Pentapetalae</taxon>
        <taxon>asterids</taxon>
        <taxon>lamiids</taxon>
        <taxon>Lamiales</taxon>
        <taxon>Gesneriaceae</taxon>
        <taxon>Didymocarpoideae</taxon>
        <taxon>Trichosporeae</taxon>
        <taxon>Loxocarpinae</taxon>
        <taxon>Dorcoceras</taxon>
    </lineage>
</organism>
<dbReference type="AlphaFoldDB" id="A0A2Z7BV43"/>
<gene>
    <name evidence="2" type="ORF">F511_24148</name>
</gene>
<sequence>MMLLLRTSGNTVLLISLLIKLLAAMRRVDSYHALMSSGNNRSHNLAYASGFPGYSAGRGGESAGDAPKVD</sequence>